<dbReference type="InterPro" id="IPR000644">
    <property type="entry name" value="CBS_dom"/>
</dbReference>
<dbReference type="SUPFAM" id="SSF54631">
    <property type="entry name" value="CBS-domain pair"/>
    <property type="match status" value="1"/>
</dbReference>
<evidence type="ECO:0000256" key="1">
    <source>
        <dbReference type="ARBA" id="ARBA00023122"/>
    </source>
</evidence>
<dbReference type="AlphaFoldDB" id="A0A2T8HMA6"/>
<feature type="domain" description="CBS" evidence="3">
    <location>
        <begin position="7"/>
        <end position="62"/>
    </location>
</feature>
<dbReference type="RefSeq" id="WP_116774426.1">
    <property type="nucleotide sequence ID" value="NZ_QDKG01000001.1"/>
</dbReference>
<dbReference type="InterPro" id="IPR046342">
    <property type="entry name" value="CBS_dom_sf"/>
</dbReference>
<evidence type="ECO:0000259" key="3">
    <source>
        <dbReference type="PROSITE" id="PS51371"/>
    </source>
</evidence>
<feature type="domain" description="CBS" evidence="3">
    <location>
        <begin position="67"/>
        <end position="123"/>
    </location>
</feature>
<dbReference type="OrthoDB" id="1523762at2"/>
<keyword evidence="1 2" id="KW-0129">CBS domain</keyword>
<comment type="caution">
    <text evidence="4">The sequence shown here is derived from an EMBL/GenBank/DDBJ whole genome shotgun (WGS) entry which is preliminary data.</text>
</comment>
<sequence>MYIGEIISNFYAEVNPKDTVAHVLHRISEFHFHQLPIVQDGEFIGLVREDDLLAEEDESKAVGDIKRTSPLVYVYDYQHIFDGLQIMAIHDHDILPVLTKDHKYLGIISQKDILKALNHTLANNEAGAVIVLEMDSRDYTLSQVSHIIESENTRILSISSRQLPDSDRIEMTIKVNKNNIAAIVASLWRFDYVVKATFNDGSDKNDIQDRYNLLMNYLEL</sequence>
<dbReference type="Proteomes" id="UP000245627">
    <property type="component" value="Unassembled WGS sequence"/>
</dbReference>
<evidence type="ECO:0000313" key="4">
    <source>
        <dbReference type="EMBL" id="PVH26566.1"/>
    </source>
</evidence>
<evidence type="ECO:0000256" key="2">
    <source>
        <dbReference type="PROSITE-ProRule" id="PRU00703"/>
    </source>
</evidence>
<dbReference type="Gene3D" id="3.10.580.10">
    <property type="entry name" value="CBS-domain"/>
    <property type="match status" value="1"/>
</dbReference>
<name>A0A2T8HMA6_9SPHI</name>
<accession>A0A2T8HMA6</accession>
<reference evidence="4 5" key="1">
    <citation type="submission" date="2018-04" db="EMBL/GenBank/DDBJ databases">
        <title>Sphingobacterium cortibacter sp. nov.</title>
        <authorList>
            <person name="Li Y."/>
        </authorList>
    </citation>
    <scope>NUCLEOTIDE SEQUENCE [LARGE SCALE GENOMIC DNA]</scope>
    <source>
        <strain evidence="4 5">2c-3</strain>
    </source>
</reference>
<dbReference type="PANTHER" id="PTHR43080">
    <property type="entry name" value="CBS DOMAIN-CONTAINING PROTEIN CBSX3, MITOCHONDRIAL"/>
    <property type="match status" value="1"/>
</dbReference>
<dbReference type="EMBL" id="QDKG01000001">
    <property type="protein sequence ID" value="PVH26566.1"/>
    <property type="molecule type" value="Genomic_DNA"/>
</dbReference>
<dbReference type="SMART" id="SM00116">
    <property type="entry name" value="CBS"/>
    <property type="match status" value="2"/>
</dbReference>
<dbReference type="Pfam" id="PF00571">
    <property type="entry name" value="CBS"/>
    <property type="match status" value="2"/>
</dbReference>
<gene>
    <name evidence="4" type="ORF">DC487_02845</name>
</gene>
<organism evidence="4 5">
    <name type="scientific">Sphingobacterium corticibacter</name>
    <dbReference type="NCBI Taxonomy" id="2171749"/>
    <lineage>
        <taxon>Bacteria</taxon>
        <taxon>Pseudomonadati</taxon>
        <taxon>Bacteroidota</taxon>
        <taxon>Sphingobacteriia</taxon>
        <taxon>Sphingobacteriales</taxon>
        <taxon>Sphingobacteriaceae</taxon>
        <taxon>Sphingobacterium</taxon>
    </lineage>
</organism>
<dbReference type="PROSITE" id="PS51371">
    <property type="entry name" value="CBS"/>
    <property type="match status" value="2"/>
</dbReference>
<dbReference type="PANTHER" id="PTHR43080:SF2">
    <property type="entry name" value="CBS DOMAIN-CONTAINING PROTEIN"/>
    <property type="match status" value="1"/>
</dbReference>
<keyword evidence="5" id="KW-1185">Reference proteome</keyword>
<protein>
    <submittedName>
        <fullName evidence="4">CBS domain-containing protein</fullName>
    </submittedName>
</protein>
<evidence type="ECO:0000313" key="5">
    <source>
        <dbReference type="Proteomes" id="UP000245627"/>
    </source>
</evidence>
<dbReference type="InterPro" id="IPR051257">
    <property type="entry name" value="Diverse_CBS-Domain"/>
</dbReference>
<proteinExistence type="predicted"/>